<name>A0A8H4INX7_9PEZI</name>
<evidence type="ECO:0000313" key="3">
    <source>
        <dbReference type="Proteomes" id="UP000572817"/>
    </source>
</evidence>
<reference evidence="2" key="1">
    <citation type="submission" date="2020-04" db="EMBL/GenBank/DDBJ databases">
        <title>Genome Assembly and Annotation of Botryosphaeria dothidea sdau 11-99, a Latent Pathogen of Apple Fruit Ring Rot in China.</title>
        <authorList>
            <person name="Yu C."/>
            <person name="Diao Y."/>
            <person name="Lu Q."/>
            <person name="Zhao J."/>
            <person name="Cui S."/>
            <person name="Peng C."/>
            <person name="He B."/>
            <person name="Liu H."/>
        </authorList>
    </citation>
    <scope>NUCLEOTIDE SEQUENCE [LARGE SCALE GENOMIC DNA]</scope>
    <source>
        <strain evidence="2">Sdau11-99</strain>
    </source>
</reference>
<protein>
    <submittedName>
        <fullName evidence="2">Uncharacterized protein</fullName>
    </submittedName>
</protein>
<keyword evidence="3" id="KW-1185">Reference proteome</keyword>
<accession>A0A8H4INX7</accession>
<feature type="compositionally biased region" description="Low complexity" evidence="1">
    <location>
        <begin position="59"/>
        <end position="74"/>
    </location>
</feature>
<organism evidence="2 3">
    <name type="scientific">Botryosphaeria dothidea</name>
    <dbReference type="NCBI Taxonomy" id="55169"/>
    <lineage>
        <taxon>Eukaryota</taxon>
        <taxon>Fungi</taxon>
        <taxon>Dikarya</taxon>
        <taxon>Ascomycota</taxon>
        <taxon>Pezizomycotina</taxon>
        <taxon>Dothideomycetes</taxon>
        <taxon>Dothideomycetes incertae sedis</taxon>
        <taxon>Botryosphaeriales</taxon>
        <taxon>Botryosphaeriaceae</taxon>
        <taxon>Botryosphaeria</taxon>
    </lineage>
</organism>
<dbReference type="EMBL" id="WWBZ02000051">
    <property type="protein sequence ID" value="KAF4304746.1"/>
    <property type="molecule type" value="Genomic_DNA"/>
</dbReference>
<dbReference type="Proteomes" id="UP000572817">
    <property type="component" value="Unassembled WGS sequence"/>
</dbReference>
<evidence type="ECO:0000256" key="1">
    <source>
        <dbReference type="SAM" id="MobiDB-lite"/>
    </source>
</evidence>
<evidence type="ECO:0000313" key="2">
    <source>
        <dbReference type="EMBL" id="KAF4304746.1"/>
    </source>
</evidence>
<proteinExistence type="predicted"/>
<gene>
    <name evidence="2" type="ORF">GTA08_BOTSDO07688</name>
</gene>
<sequence length="190" mass="20932">MGIGHSRHARYEHVPLLTEMEQLSAEDERPRPLHHHHQQQPHTADLPQHYFFSNPLGPPLTSAPLAPTAGGPTAFDPHHANFTFYRSSIPPRHARSRKLSKLRRVLLCGGGGSGSGRRSKKGMVAMHEHQQVKGRGYRDDEDNLSVAESYTSSLKSSASSISIVNALHVTPKIGGARTCDVKERKGLLDE</sequence>
<comment type="caution">
    <text evidence="2">The sequence shown here is derived from an EMBL/GenBank/DDBJ whole genome shotgun (WGS) entry which is preliminary data.</text>
</comment>
<dbReference type="AlphaFoldDB" id="A0A8H4INX7"/>
<feature type="region of interest" description="Disordered" evidence="1">
    <location>
        <begin position="23"/>
        <end position="74"/>
    </location>
</feature>